<reference evidence="2" key="1">
    <citation type="submission" date="2018-05" db="EMBL/GenBank/DDBJ databases">
        <authorList>
            <person name="Lanie J.A."/>
            <person name="Ng W.-L."/>
            <person name="Kazmierczak K.M."/>
            <person name="Andrzejewski T.M."/>
            <person name="Davidsen T.M."/>
            <person name="Wayne K.J."/>
            <person name="Tettelin H."/>
            <person name="Glass J.I."/>
            <person name="Rusch D."/>
            <person name="Podicherti R."/>
            <person name="Tsui H.-C.T."/>
            <person name="Winkler M.E."/>
        </authorList>
    </citation>
    <scope>NUCLEOTIDE SEQUENCE</scope>
</reference>
<proteinExistence type="predicted"/>
<name>A0A382EX76_9ZZZZ</name>
<evidence type="ECO:0000313" key="2">
    <source>
        <dbReference type="EMBL" id="SVB54932.1"/>
    </source>
</evidence>
<gene>
    <name evidence="2" type="ORF">METZ01_LOCUS207786</name>
</gene>
<keyword evidence="1" id="KW-0472">Membrane</keyword>
<dbReference type="EMBL" id="UINC01046646">
    <property type="protein sequence ID" value="SVB54932.1"/>
    <property type="molecule type" value="Genomic_DNA"/>
</dbReference>
<keyword evidence="1" id="KW-1133">Transmembrane helix</keyword>
<organism evidence="2">
    <name type="scientific">marine metagenome</name>
    <dbReference type="NCBI Taxonomy" id="408172"/>
    <lineage>
        <taxon>unclassified sequences</taxon>
        <taxon>metagenomes</taxon>
        <taxon>ecological metagenomes</taxon>
    </lineage>
</organism>
<feature type="transmembrane region" description="Helical" evidence="1">
    <location>
        <begin position="15"/>
        <end position="34"/>
    </location>
</feature>
<protein>
    <submittedName>
        <fullName evidence="2">Uncharacterized protein</fullName>
    </submittedName>
</protein>
<evidence type="ECO:0000256" key="1">
    <source>
        <dbReference type="SAM" id="Phobius"/>
    </source>
</evidence>
<feature type="non-terminal residue" evidence="2">
    <location>
        <position position="1"/>
    </location>
</feature>
<feature type="non-terminal residue" evidence="2">
    <location>
        <position position="100"/>
    </location>
</feature>
<keyword evidence="1" id="KW-0812">Transmembrane</keyword>
<dbReference type="AlphaFoldDB" id="A0A382EX76"/>
<sequence>VSEDSPSLSRFNKKIITLFSCLVMIFLAQTYAFAETETTADVTEKSAGATHECVRTGGSCTYDPRTDIWSDGGSDDDVIYWDSHAREFSIMNDISTFLTE</sequence>
<accession>A0A382EX76</accession>